<sequence length="85" mass="9755">MTASVGSVTDSYDNAMAESLDATFKTELIHRRTWRTRDQVEYAIVEWVGWYNHCRLHTAIGDVPPIEYETAYYRSINTPAPTSAR</sequence>
<protein>
    <submittedName>
        <fullName evidence="2">Transposase</fullName>
    </submittedName>
</protein>
<comment type="caution">
    <text evidence="2">The sequence shown here is derived from an EMBL/GenBank/DDBJ whole genome shotgun (WGS) entry which is preliminary data.</text>
</comment>
<accession>A0A6L9QBL0</accession>
<dbReference type="SUPFAM" id="SSF53098">
    <property type="entry name" value="Ribonuclease H-like"/>
    <property type="match status" value="1"/>
</dbReference>
<dbReference type="InterPro" id="IPR050900">
    <property type="entry name" value="Transposase_IS3/IS150/IS904"/>
</dbReference>
<organism evidence="2 3">
    <name type="scientific">Actinomadura bangladeshensis</name>
    <dbReference type="NCBI Taxonomy" id="453573"/>
    <lineage>
        <taxon>Bacteria</taxon>
        <taxon>Bacillati</taxon>
        <taxon>Actinomycetota</taxon>
        <taxon>Actinomycetes</taxon>
        <taxon>Streptosporangiales</taxon>
        <taxon>Thermomonosporaceae</taxon>
        <taxon>Actinomadura</taxon>
    </lineage>
</organism>
<name>A0A6L9QBL0_9ACTN</name>
<evidence type="ECO:0000259" key="1">
    <source>
        <dbReference type="Pfam" id="PF13683"/>
    </source>
</evidence>
<dbReference type="Pfam" id="PF13683">
    <property type="entry name" value="rve_3"/>
    <property type="match status" value="1"/>
</dbReference>
<dbReference type="PANTHER" id="PTHR46889:SF4">
    <property type="entry name" value="TRANSPOSASE INSO FOR INSERTION SEQUENCE ELEMENT IS911B-RELATED"/>
    <property type="match status" value="1"/>
</dbReference>
<dbReference type="PANTHER" id="PTHR46889">
    <property type="entry name" value="TRANSPOSASE INSF FOR INSERTION SEQUENCE IS3B-RELATED"/>
    <property type="match status" value="1"/>
</dbReference>
<reference evidence="2 3" key="1">
    <citation type="submission" date="2020-01" db="EMBL/GenBank/DDBJ databases">
        <title>Insect and environment-associated Actinomycetes.</title>
        <authorList>
            <person name="Currrie C."/>
            <person name="Chevrette M."/>
            <person name="Carlson C."/>
            <person name="Stubbendieck R."/>
            <person name="Wendt-Pienkowski E."/>
        </authorList>
    </citation>
    <scope>NUCLEOTIDE SEQUENCE [LARGE SCALE GENOMIC DNA]</scope>
    <source>
        <strain evidence="2 3">SID10258</strain>
    </source>
</reference>
<dbReference type="GO" id="GO:0015074">
    <property type="term" value="P:DNA integration"/>
    <property type="evidence" value="ECO:0007669"/>
    <property type="project" value="InterPro"/>
</dbReference>
<gene>
    <name evidence="2" type="ORF">G3I70_08095</name>
</gene>
<dbReference type="Proteomes" id="UP000475532">
    <property type="component" value="Unassembled WGS sequence"/>
</dbReference>
<proteinExistence type="predicted"/>
<evidence type="ECO:0000313" key="2">
    <source>
        <dbReference type="EMBL" id="NEA22448.1"/>
    </source>
</evidence>
<dbReference type="EMBL" id="JAAGLI010000209">
    <property type="protein sequence ID" value="NEA22448.1"/>
    <property type="molecule type" value="Genomic_DNA"/>
</dbReference>
<dbReference type="InterPro" id="IPR001584">
    <property type="entry name" value="Integrase_cat-core"/>
</dbReference>
<evidence type="ECO:0000313" key="3">
    <source>
        <dbReference type="Proteomes" id="UP000475532"/>
    </source>
</evidence>
<dbReference type="RefSeq" id="WP_163054192.1">
    <property type="nucleotide sequence ID" value="NZ_JAAGLI010000209.1"/>
</dbReference>
<dbReference type="AlphaFoldDB" id="A0A6L9QBL0"/>
<feature type="domain" description="Integrase catalytic" evidence="1">
    <location>
        <begin position="4"/>
        <end position="65"/>
    </location>
</feature>
<dbReference type="InterPro" id="IPR012337">
    <property type="entry name" value="RNaseH-like_sf"/>
</dbReference>